<keyword evidence="2" id="KW-1185">Reference proteome</keyword>
<dbReference type="RefSeq" id="WP_168917763.1">
    <property type="nucleotide sequence ID" value="NZ_CP050804.1"/>
</dbReference>
<proteinExistence type="predicted"/>
<gene>
    <name evidence="1" type="ORF">HC352_04440</name>
</gene>
<sequence length="154" mass="16988">MYGVVWIPDWSLLAFPENVERISLHKTGLGVTPEASALNGQKFNDVMEIISSHVLHCAVLEPGLAVFIVPRTHTINQLAELLIGDLAFNLGLEAHIGCAPGVFAAVQAAYRDFYAESTAEILDDLSIRSLLCSYFPSEKYQRLHEFTAIAELWG</sequence>
<protein>
    <submittedName>
        <fullName evidence="1">Uncharacterized protein</fullName>
    </submittedName>
</protein>
<dbReference type="EMBL" id="CP050804">
    <property type="protein sequence ID" value="QJC21823.1"/>
    <property type="molecule type" value="Genomic_DNA"/>
</dbReference>
<organism evidence="1 2">
    <name type="scientific">Arcanobacterium buesumense</name>
    <dbReference type="NCBI Taxonomy" id="2722751"/>
    <lineage>
        <taxon>Bacteria</taxon>
        <taxon>Bacillati</taxon>
        <taxon>Actinomycetota</taxon>
        <taxon>Actinomycetes</taxon>
        <taxon>Actinomycetales</taxon>
        <taxon>Actinomycetaceae</taxon>
        <taxon>Arcanobacterium</taxon>
    </lineage>
</organism>
<accession>A0A6H2EL24</accession>
<dbReference type="AlphaFoldDB" id="A0A6H2EL24"/>
<evidence type="ECO:0000313" key="1">
    <source>
        <dbReference type="EMBL" id="QJC21823.1"/>
    </source>
</evidence>
<dbReference type="KEGG" id="arca:HC352_04440"/>
<name>A0A6H2EL24_9ACTO</name>
<reference evidence="1 2" key="1">
    <citation type="submission" date="2020-03" db="EMBL/GenBank/DDBJ databases">
        <title>Complete genome of Arcanobacterium buesumensis sp. nov. strain 2701.</title>
        <authorList>
            <person name="Borowiak M."/>
            <person name="Alssahen M."/>
            <person name="Laemmler C."/>
            <person name="Malorny B."/>
            <person name="Hassan A."/>
            <person name="Prenger-Berninghoff E."/>
            <person name="Ploetz M."/>
            <person name="Abdulmawjood A."/>
        </authorList>
    </citation>
    <scope>NUCLEOTIDE SEQUENCE [LARGE SCALE GENOMIC DNA]</scope>
    <source>
        <strain evidence="1 2">2701</strain>
    </source>
</reference>
<evidence type="ECO:0000313" key="2">
    <source>
        <dbReference type="Proteomes" id="UP000502298"/>
    </source>
</evidence>
<dbReference type="Proteomes" id="UP000502298">
    <property type="component" value="Chromosome"/>
</dbReference>